<evidence type="ECO:0000256" key="8">
    <source>
        <dbReference type="RuleBase" id="RU000477"/>
    </source>
</evidence>
<keyword evidence="6 9" id="KW-1133">Transmembrane helix</keyword>
<evidence type="ECO:0000256" key="6">
    <source>
        <dbReference type="ARBA" id="ARBA00022989"/>
    </source>
</evidence>
<sequence>MAFTYSLGVDEIRGRPGTNLYKAVFAEFFGIFILNFFGCAACTQSNGDFVLISLAFGLSVFMAAMTIGHVSGCHINPAVTIGLLAAGKISIFRAIFYIIAQCFGSVAGTAALHVLVSGLTESIGHTQLNEKLDVYQGLGFEFFLGFILVFCVFGVCDENKQDSRFIAPLAIGLTVTLGHLGVVSYTGASMNPARSFGTAVVSGDWLNHWVYWVGPIAGGVAASLLYSLFFTAPSAKIIHSDKYRQVQQNDDKEAGVKYPDLKYIDEE</sequence>
<keyword evidence="7 9" id="KW-0472">Membrane</keyword>
<dbReference type="CDD" id="cd00333">
    <property type="entry name" value="MIP"/>
    <property type="match status" value="1"/>
</dbReference>
<keyword evidence="11" id="KW-1185">Reference proteome</keyword>
<dbReference type="FunFam" id="1.20.1080.10:FF:000023">
    <property type="entry name" value="Prip, isoform A"/>
    <property type="match status" value="1"/>
</dbReference>
<keyword evidence="5 8" id="KW-0812">Transmembrane</keyword>
<feature type="transmembrane region" description="Helical" evidence="9">
    <location>
        <begin position="208"/>
        <end position="232"/>
    </location>
</feature>
<reference evidence="10" key="2">
    <citation type="submission" date="2022-10" db="EMBL/GenBank/DDBJ databases">
        <authorList>
            <consortium name="ENA_rothamsted_submissions"/>
            <consortium name="culmorum"/>
            <person name="King R."/>
        </authorList>
    </citation>
    <scope>NUCLEOTIDE SEQUENCE</scope>
</reference>
<dbReference type="PANTHER" id="PTHR19139:SF199">
    <property type="entry name" value="MIP17260P"/>
    <property type="match status" value="1"/>
</dbReference>
<dbReference type="Proteomes" id="UP001153620">
    <property type="component" value="Chromosome 1"/>
</dbReference>
<evidence type="ECO:0000256" key="9">
    <source>
        <dbReference type="SAM" id="Phobius"/>
    </source>
</evidence>
<dbReference type="PROSITE" id="PS00221">
    <property type="entry name" value="MIP"/>
    <property type="match status" value="1"/>
</dbReference>
<dbReference type="PRINTS" id="PR00783">
    <property type="entry name" value="MINTRINSICP"/>
</dbReference>
<feature type="transmembrane region" description="Helical" evidence="9">
    <location>
        <begin position="91"/>
        <end position="114"/>
    </location>
</feature>
<comment type="subcellular location">
    <subcellularLocation>
        <location evidence="1">Cell membrane</location>
        <topology evidence="1">Multi-pass membrane protein</topology>
    </subcellularLocation>
</comment>
<feature type="transmembrane region" description="Helical" evidence="9">
    <location>
        <begin position="165"/>
        <end position="188"/>
    </location>
</feature>
<feature type="transmembrane region" description="Helical" evidence="9">
    <location>
        <begin position="20"/>
        <end position="37"/>
    </location>
</feature>
<dbReference type="Gene3D" id="1.20.1080.10">
    <property type="entry name" value="Glycerol uptake facilitator protein"/>
    <property type="match status" value="1"/>
</dbReference>
<dbReference type="SUPFAM" id="SSF81338">
    <property type="entry name" value="Aquaporin-like"/>
    <property type="match status" value="1"/>
</dbReference>
<evidence type="ECO:0000256" key="3">
    <source>
        <dbReference type="ARBA" id="ARBA00022448"/>
    </source>
</evidence>
<dbReference type="InterPro" id="IPR023271">
    <property type="entry name" value="Aquaporin-like"/>
</dbReference>
<evidence type="ECO:0000313" key="11">
    <source>
        <dbReference type="Proteomes" id="UP001153620"/>
    </source>
</evidence>
<dbReference type="InterPro" id="IPR000425">
    <property type="entry name" value="MIP"/>
</dbReference>
<dbReference type="NCBIfam" id="TIGR00861">
    <property type="entry name" value="MIP"/>
    <property type="match status" value="1"/>
</dbReference>
<evidence type="ECO:0000256" key="1">
    <source>
        <dbReference type="ARBA" id="ARBA00004651"/>
    </source>
</evidence>
<dbReference type="PANTHER" id="PTHR19139">
    <property type="entry name" value="AQUAPORIN TRANSPORTER"/>
    <property type="match status" value="1"/>
</dbReference>
<dbReference type="OrthoDB" id="3222at2759"/>
<keyword evidence="3 8" id="KW-0813">Transport</keyword>
<name>A0A9N9RK21_9DIPT</name>
<dbReference type="AlphaFoldDB" id="A0A9N9RK21"/>
<organism evidence="10 11">
    <name type="scientific">Chironomus riparius</name>
    <dbReference type="NCBI Taxonomy" id="315576"/>
    <lineage>
        <taxon>Eukaryota</taxon>
        <taxon>Metazoa</taxon>
        <taxon>Ecdysozoa</taxon>
        <taxon>Arthropoda</taxon>
        <taxon>Hexapoda</taxon>
        <taxon>Insecta</taxon>
        <taxon>Pterygota</taxon>
        <taxon>Neoptera</taxon>
        <taxon>Endopterygota</taxon>
        <taxon>Diptera</taxon>
        <taxon>Nematocera</taxon>
        <taxon>Chironomoidea</taxon>
        <taxon>Chironomidae</taxon>
        <taxon>Chironominae</taxon>
        <taxon>Chironomus</taxon>
    </lineage>
</organism>
<evidence type="ECO:0000256" key="5">
    <source>
        <dbReference type="ARBA" id="ARBA00022692"/>
    </source>
</evidence>
<dbReference type="Pfam" id="PF00230">
    <property type="entry name" value="MIP"/>
    <property type="match status" value="1"/>
</dbReference>
<dbReference type="EMBL" id="OU895877">
    <property type="protein sequence ID" value="CAG9798622.1"/>
    <property type="molecule type" value="Genomic_DNA"/>
</dbReference>
<dbReference type="GO" id="GO:0015267">
    <property type="term" value="F:channel activity"/>
    <property type="evidence" value="ECO:0007669"/>
    <property type="project" value="InterPro"/>
</dbReference>
<dbReference type="GO" id="GO:0005886">
    <property type="term" value="C:plasma membrane"/>
    <property type="evidence" value="ECO:0007669"/>
    <property type="project" value="UniProtKB-SubCell"/>
</dbReference>
<protein>
    <recommendedName>
        <fullName evidence="12">Aquaporin</fullName>
    </recommendedName>
</protein>
<reference evidence="10" key="1">
    <citation type="submission" date="2022-01" db="EMBL/GenBank/DDBJ databases">
        <authorList>
            <person name="King R."/>
        </authorList>
    </citation>
    <scope>NUCLEOTIDE SEQUENCE</scope>
</reference>
<keyword evidence="4" id="KW-1003">Cell membrane</keyword>
<comment type="similarity">
    <text evidence="2 8">Belongs to the MIP/aquaporin (TC 1.A.8) family.</text>
</comment>
<feature type="transmembrane region" description="Helical" evidence="9">
    <location>
        <begin position="134"/>
        <end position="153"/>
    </location>
</feature>
<evidence type="ECO:0000313" key="10">
    <source>
        <dbReference type="EMBL" id="CAG9798622.1"/>
    </source>
</evidence>
<accession>A0A9N9RK21</accession>
<evidence type="ECO:0000256" key="2">
    <source>
        <dbReference type="ARBA" id="ARBA00006175"/>
    </source>
</evidence>
<evidence type="ECO:0000256" key="4">
    <source>
        <dbReference type="ARBA" id="ARBA00022475"/>
    </source>
</evidence>
<evidence type="ECO:0008006" key="12">
    <source>
        <dbReference type="Google" id="ProtNLM"/>
    </source>
</evidence>
<gene>
    <name evidence="10" type="ORF">CHIRRI_LOCUS1604</name>
</gene>
<evidence type="ECO:0000256" key="7">
    <source>
        <dbReference type="ARBA" id="ARBA00023136"/>
    </source>
</evidence>
<proteinExistence type="inferred from homology"/>
<dbReference type="InterPro" id="IPR034294">
    <property type="entry name" value="Aquaporin_transptr"/>
</dbReference>
<dbReference type="InterPro" id="IPR022357">
    <property type="entry name" value="MIP_CS"/>
</dbReference>
<feature type="transmembrane region" description="Helical" evidence="9">
    <location>
        <begin position="49"/>
        <end position="70"/>
    </location>
</feature>